<sequence>MHAKKSGMAGGREASGGEKREVEMGIMGLGSVCGDLNKAAAVEGSSVFPPRHVEPEPYIPVVNNLVGVSYLAKEASILDKLMK</sequence>
<name>A0A835HVU2_9MAGN</name>
<organism evidence="2 3">
    <name type="scientific">Coptis chinensis</name>
    <dbReference type="NCBI Taxonomy" id="261450"/>
    <lineage>
        <taxon>Eukaryota</taxon>
        <taxon>Viridiplantae</taxon>
        <taxon>Streptophyta</taxon>
        <taxon>Embryophyta</taxon>
        <taxon>Tracheophyta</taxon>
        <taxon>Spermatophyta</taxon>
        <taxon>Magnoliopsida</taxon>
        <taxon>Ranunculales</taxon>
        <taxon>Ranunculaceae</taxon>
        <taxon>Coptidoideae</taxon>
        <taxon>Coptis</taxon>
    </lineage>
</organism>
<comment type="caution">
    <text evidence="2">The sequence shown here is derived from an EMBL/GenBank/DDBJ whole genome shotgun (WGS) entry which is preliminary data.</text>
</comment>
<evidence type="ECO:0000256" key="1">
    <source>
        <dbReference type="SAM" id="MobiDB-lite"/>
    </source>
</evidence>
<feature type="region of interest" description="Disordered" evidence="1">
    <location>
        <begin position="1"/>
        <end position="20"/>
    </location>
</feature>
<evidence type="ECO:0000313" key="3">
    <source>
        <dbReference type="Proteomes" id="UP000631114"/>
    </source>
</evidence>
<dbReference type="Proteomes" id="UP000631114">
    <property type="component" value="Unassembled WGS sequence"/>
</dbReference>
<gene>
    <name evidence="2" type="ORF">IFM89_027475</name>
</gene>
<keyword evidence="3" id="KW-1185">Reference proteome</keyword>
<protein>
    <submittedName>
        <fullName evidence="2">Uncharacterized protein</fullName>
    </submittedName>
</protein>
<accession>A0A835HVU2</accession>
<proteinExistence type="predicted"/>
<dbReference type="AlphaFoldDB" id="A0A835HVU2"/>
<dbReference type="EMBL" id="JADFTS010000005">
    <property type="protein sequence ID" value="KAF9606646.1"/>
    <property type="molecule type" value="Genomic_DNA"/>
</dbReference>
<feature type="non-terminal residue" evidence="2">
    <location>
        <position position="83"/>
    </location>
</feature>
<reference evidence="2 3" key="1">
    <citation type="submission" date="2020-10" db="EMBL/GenBank/DDBJ databases">
        <title>The Coptis chinensis genome and diversification of protoberbering-type alkaloids.</title>
        <authorList>
            <person name="Wang B."/>
            <person name="Shu S."/>
            <person name="Song C."/>
            <person name="Liu Y."/>
        </authorList>
    </citation>
    <scope>NUCLEOTIDE SEQUENCE [LARGE SCALE GENOMIC DNA]</scope>
    <source>
        <strain evidence="2">HL-2020</strain>
        <tissue evidence="2">Leaf</tissue>
    </source>
</reference>
<evidence type="ECO:0000313" key="2">
    <source>
        <dbReference type="EMBL" id="KAF9606646.1"/>
    </source>
</evidence>